<organism evidence="2 3">
    <name type="scientific">Balneatrix alpica</name>
    <dbReference type="NCBI Taxonomy" id="75684"/>
    <lineage>
        <taxon>Bacteria</taxon>
        <taxon>Pseudomonadati</taxon>
        <taxon>Pseudomonadota</taxon>
        <taxon>Gammaproteobacteria</taxon>
        <taxon>Oceanospirillales</taxon>
        <taxon>Balneatrichaceae</taxon>
        <taxon>Balneatrix</taxon>
    </lineage>
</organism>
<evidence type="ECO:0000313" key="3">
    <source>
        <dbReference type="Proteomes" id="UP001589628"/>
    </source>
</evidence>
<dbReference type="GO" id="GO:0016787">
    <property type="term" value="F:hydrolase activity"/>
    <property type="evidence" value="ECO:0007669"/>
    <property type="project" value="UniProtKB-KW"/>
</dbReference>
<dbReference type="SUPFAM" id="SSF53474">
    <property type="entry name" value="alpha/beta-Hydrolases"/>
    <property type="match status" value="1"/>
</dbReference>
<sequence length="249" mass="28255">MDKQPSELVVCLHAALSSKSQWQALVLKEDLPWQTLALDLAGHGAEPAKLQGYSLDWELERLRQQVPAERVHLVGHSFGAVVALHWACRYPEQVASLWLYEPVAFYLLQPGSEEYQQLQSFGQRLQELAEAQDWPAAAAWFVDYWQGGPSFAYLPEPARRLLSSQMPQVMAQARELWQPRSALQLRMPVQLVSGRYSPTVLHRVEEALGNCCSQLSQQQVEAGHMGPLLQPQRVLPELERWLQLQLQAS</sequence>
<dbReference type="InterPro" id="IPR000073">
    <property type="entry name" value="AB_hydrolase_1"/>
</dbReference>
<keyword evidence="2" id="KW-0378">Hydrolase</keyword>
<dbReference type="EMBL" id="JBHLZN010000001">
    <property type="protein sequence ID" value="MFB9885517.1"/>
    <property type="molecule type" value="Genomic_DNA"/>
</dbReference>
<dbReference type="InterPro" id="IPR029058">
    <property type="entry name" value="AB_hydrolase_fold"/>
</dbReference>
<accession>A0ABV5Z8B5</accession>
<protein>
    <submittedName>
        <fullName evidence="2">Alpha/beta fold hydrolase</fullName>
    </submittedName>
</protein>
<dbReference type="Pfam" id="PF00561">
    <property type="entry name" value="Abhydrolase_1"/>
    <property type="match status" value="1"/>
</dbReference>
<dbReference type="PRINTS" id="PR00111">
    <property type="entry name" value="ABHYDROLASE"/>
</dbReference>
<proteinExistence type="predicted"/>
<dbReference type="Gene3D" id="3.40.50.1820">
    <property type="entry name" value="alpha/beta hydrolase"/>
    <property type="match status" value="1"/>
</dbReference>
<dbReference type="InterPro" id="IPR050266">
    <property type="entry name" value="AB_hydrolase_sf"/>
</dbReference>
<keyword evidence="3" id="KW-1185">Reference proteome</keyword>
<evidence type="ECO:0000259" key="1">
    <source>
        <dbReference type="Pfam" id="PF00561"/>
    </source>
</evidence>
<gene>
    <name evidence="2" type="ORF">ACFFLH_03735</name>
</gene>
<comment type="caution">
    <text evidence="2">The sequence shown here is derived from an EMBL/GenBank/DDBJ whole genome shotgun (WGS) entry which is preliminary data.</text>
</comment>
<name>A0ABV5Z8B5_9GAMM</name>
<dbReference type="RefSeq" id="WP_027313611.1">
    <property type="nucleotide sequence ID" value="NZ_JBHLZN010000001.1"/>
</dbReference>
<feature type="domain" description="AB hydrolase-1" evidence="1">
    <location>
        <begin position="8"/>
        <end position="226"/>
    </location>
</feature>
<dbReference type="PANTHER" id="PTHR43798:SF33">
    <property type="entry name" value="HYDROLASE, PUTATIVE (AFU_ORTHOLOGUE AFUA_2G14860)-RELATED"/>
    <property type="match status" value="1"/>
</dbReference>
<evidence type="ECO:0000313" key="2">
    <source>
        <dbReference type="EMBL" id="MFB9885517.1"/>
    </source>
</evidence>
<dbReference type="Proteomes" id="UP001589628">
    <property type="component" value="Unassembled WGS sequence"/>
</dbReference>
<reference evidence="2 3" key="1">
    <citation type="submission" date="2024-09" db="EMBL/GenBank/DDBJ databases">
        <authorList>
            <person name="Sun Q."/>
            <person name="Mori K."/>
        </authorList>
    </citation>
    <scope>NUCLEOTIDE SEQUENCE [LARGE SCALE GENOMIC DNA]</scope>
    <source>
        <strain evidence="2 3">ATCC 51285</strain>
    </source>
</reference>
<dbReference type="PANTHER" id="PTHR43798">
    <property type="entry name" value="MONOACYLGLYCEROL LIPASE"/>
    <property type="match status" value="1"/>
</dbReference>